<organism evidence="2 3">
    <name type="scientific">Phocaeicola dorei</name>
    <dbReference type="NCBI Taxonomy" id="357276"/>
    <lineage>
        <taxon>Bacteria</taxon>
        <taxon>Pseudomonadati</taxon>
        <taxon>Bacteroidota</taxon>
        <taxon>Bacteroidia</taxon>
        <taxon>Bacteroidales</taxon>
        <taxon>Bacteroidaceae</taxon>
        <taxon>Phocaeicola</taxon>
    </lineage>
</organism>
<keyword evidence="1" id="KW-0732">Signal</keyword>
<comment type="caution">
    <text evidence="2">The sequence shown here is derived from an EMBL/GenBank/DDBJ whole genome shotgun (WGS) entry which is preliminary data.</text>
</comment>
<protein>
    <submittedName>
        <fullName evidence="2">Uncharacterized protein</fullName>
    </submittedName>
</protein>
<accession>A0A5M5ZM08</accession>
<dbReference type="RefSeq" id="WP_149941486.1">
    <property type="nucleotide sequence ID" value="NZ_VVZB01000126.1"/>
</dbReference>
<evidence type="ECO:0000313" key="2">
    <source>
        <dbReference type="EMBL" id="KAA5377934.1"/>
    </source>
</evidence>
<dbReference type="EMBL" id="VVZB01000126">
    <property type="protein sequence ID" value="KAA5377934.1"/>
    <property type="molecule type" value="Genomic_DNA"/>
</dbReference>
<reference evidence="2 3" key="1">
    <citation type="journal article" date="2019" name="Nat. Med.">
        <title>A library of human gut bacterial isolates paired with longitudinal multiomics data enables mechanistic microbiome research.</title>
        <authorList>
            <person name="Poyet M."/>
            <person name="Groussin M."/>
            <person name="Gibbons S.M."/>
            <person name="Avila-Pacheco J."/>
            <person name="Jiang X."/>
            <person name="Kearney S.M."/>
            <person name="Perrotta A.R."/>
            <person name="Berdy B."/>
            <person name="Zhao S."/>
            <person name="Lieberman T.D."/>
            <person name="Swanson P.K."/>
            <person name="Smith M."/>
            <person name="Roesemann S."/>
            <person name="Alexander J.E."/>
            <person name="Rich S.A."/>
            <person name="Livny J."/>
            <person name="Vlamakis H."/>
            <person name="Clish C."/>
            <person name="Bullock K."/>
            <person name="Deik A."/>
            <person name="Scott J."/>
            <person name="Pierce K.A."/>
            <person name="Xavier R.J."/>
            <person name="Alm E.J."/>
        </authorList>
    </citation>
    <scope>NUCLEOTIDE SEQUENCE [LARGE SCALE GENOMIC DNA]</scope>
    <source>
        <strain evidence="2 3">BIOML-A5</strain>
    </source>
</reference>
<feature type="signal peptide" evidence="1">
    <location>
        <begin position="1"/>
        <end position="24"/>
    </location>
</feature>
<name>A0A5M5ZM08_9BACT</name>
<dbReference type="AlphaFoldDB" id="A0A5M5ZM08"/>
<sequence length="111" mass="12504">MKTLRFLGMTLLMVMLAVNFTACSDDEDEPNSPIVGTWVGGEVGFDFEETLIFNNNGTGRWDEDSFNYTTNSNKVVIDYGDGDPENWTYSISSNTLNMTAEDGVEYRFTKK</sequence>
<evidence type="ECO:0000313" key="3">
    <source>
        <dbReference type="Proteomes" id="UP000347681"/>
    </source>
</evidence>
<dbReference type="Proteomes" id="UP000347681">
    <property type="component" value="Unassembled WGS sequence"/>
</dbReference>
<gene>
    <name evidence="2" type="ORF">F2Y61_24480</name>
</gene>
<evidence type="ECO:0000256" key="1">
    <source>
        <dbReference type="SAM" id="SignalP"/>
    </source>
</evidence>
<feature type="chain" id="PRO_5024319214" evidence="1">
    <location>
        <begin position="25"/>
        <end position="111"/>
    </location>
</feature>
<proteinExistence type="predicted"/>